<reference evidence="1 2" key="1">
    <citation type="submission" date="2010-02" db="EMBL/GenBank/DDBJ databases">
        <authorList>
            <person name="Weinstock G."/>
            <person name="Sodergren E."/>
            <person name="Clifton S."/>
            <person name="Fulton L."/>
            <person name="Fulton B."/>
            <person name="Courtney L."/>
            <person name="Fronick C."/>
            <person name="Harrison M."/>
            <person name="Strong C."/>
            <person name="Farmer C."/>
            <person name="Delahaunty K."/>
            <person name="Markovic C."/>
            <person name="Hall O."/>
            <person name="Minx P."/>
            <person name="Tomlinson C."/>
            <person name="Mitreva M."/>
            <person name="Nelson J."/>
            <person name="Hou S."/>
            <person name="Wollam A."/>
            <person name="Pepin K.H."/>
            <person name="Johnson M."/>
            <person name="Bhonagiri V."/>
            <person name="Zhang X."/>
            <person name="Suruliraj S."/>
            <person name="Warren W."/>
            <person name="Chinwalla A."/>
            <person name="Mardis E.R."/>
            <person name="Wilson R.K."/>
        </authorList>
    </citation>
    <scope>NUCLEOTIDE SEQUENCE [LARGE SCALE GENOMIC DNA]</scope>
    <source>
        <strain evidence="1 2">ATCC 29220</strain>
    </source>
</reference>
<dbReference type="eggNOG" id="ENOG5033NVU">
    <property type="taxonomic scope" value="Bacteria"/>
</dbReference>
<evidence type="ECO:0000313" key="1">
    <source>
        <dbReference type="EMBL" id="EFE08237.1"/>
    </source>
</evidence>
<evidence type="ECO:0000313" key="2">
    <source>
        <dbReference type="Proteomes" id="UP000003880"/>
    </source>
</evidence>
<comment type="caution">
    <text evidence="1">The sequence shown here is derived from an EMBL/GenBank/DDBJ whole genome shotgun (WGS) entry which is preliminary data.</text>
</comment>
<protein>
    <submittedName>
        <fullName evidence="1">Uncharacterized protein</fullName>
    </submittedName>
</protein>
<name>D4BCA1_9ENTR</name>
<sequence length="40" mass="4453">MLSIHQSTVTRFLFGSPLCDRGENQGTEQWALAGKSVNSW</sequence>
<dbReference type="Proteomes" id="UP000003880">
    <property type="component" value="Unassembled WGS sequence"/>
</dbReference>
<proteinExistence type="predicted"/>
<organism evidence="1 2">
    <name type="scientific">Citrobacter youngae ATCC 29220</name>
    <dbReference type="NCBI Taxonomy" id="500640"/>
    <lineage>
        <taxon>Bacteria</taxon>
        <taxon>Pseudomonadati</taxon>
        <taxon>Pseudomonadota</taxon>
        <taxon>Gammaproteobacteria</taxon>
        <taxon>Enterobacterales</taxon>
        <taxon>Enterobacteriaceae</taxon>
        <taxon>Citrobacter</taxon>
        <taxon>Citrobacter freundii complex</taxon>
    </lineage>
</organism>
<accession>D4BCA1</accession>
<gene>
    <name evidence="1" type="ORF">CIT292_08107</name>
</gene>
<dbReference type="AlphaFoldDB" id="D4BCA1"/>
<dbReference type="HOGENOM" id="CLU_3287086_0_0_6"/>
<dbReference type="EMBL" id="ABWL02000008">
    <property type="protein sequence ID" value="EFE08237.1"/>
    <property type="molecule type" value="Genomic_DNA"/>
</dbReference>